<dbReference type="GO" id="GO:0019888">
    <property type="term" value="F:protein phosphatase regulator activity"/>
    <property type="evidence" value="ECO:0007669"/>
    <property type="project" value="TreeGrafter"/>
</dbReference>
<proteinExistence type="predicted"/>
<dbReference type="PANTHER" id="PTHR14095">
    <property type="entry name" value="PHOSPHATASE 2A REGULATORY SUBUNIT-RELATED"/>
    <property type="match status" value="1"/>
</dbReference>
<evidence type="ECO:0000313" key="3">
    <source>
        <dbReference type="EMBL" id="CAL6043505.1"/>
    </source>
</evidence>
<dbReference type="SUPFAM" id="SSF47473">
    <property type="entry name" value="EF-hand"/>
    <property type="match status" value="1"/>
</dbReference>
<dbReference type="EMBL" id="CAXDID020000157">
    <property type="protein sequence ID" value="CAL6043505.1"/>
    <property type="molecule type" value="Genomic_DNA"/>
</dbReference>
<dbReference type="Gene3D" id="1.10.238.220">
    <property type="match status" value="1"/>
</dbReference>
<reference evidence="2" key="1">
    <citation type="submission" date="2023-06" db="EMBL/GenBank/DDBJ databases">
        <authorList>
            <person name="Kurt Z."/>
        </authorList>
    </citation>
    <scope>NUCLEOTIDE SEQUENCE</scope>
</reference>
<evidence type="ECO:0000256" key="1">
    <source>
        <dbReference type="SAM" id="MobiDB-lite"/>
    </source>
</evidence>
<evidence type="ECO:0000313" key="4">
    <source>
        <dbReference type="Proteomes" id="UP001642409"/>
    </source>
</evidence>
<dbReference type="GO" id="GO:0000159">
    <property type="term" value="C:protein phosphatase type 2A complex"/>
    <property type="evidence" value="ECO:0007669"/>
    <property type="project" value="TreeGrafter"/>
</dbReference>
<sequence>MNEDIVVDNLMFMFITDVENFDTIIQSDFRKQKSLLSPSKIPQSPVKRTGDTPKLRSSNMTDSSALQSMTSSHMRIPSLIQTMNAKITKYGKIYLFKMVPQKILQYENIVLQSILNCEDMDVQLQIPYQDKINLQVEFKEYFQHIITNTTKTQLSAAELFTEEVLGLPHMLSSAVMKLLPLNPSNEDLSKLYDKVKNFHPEQRLYVLFPMNFHSVLELCASVIGTHPEYAFVQPQIYADSLARATTARIFYDADFTGKWHLTFDQYKKTGYSVLKQIFQVQNTADISTLDSPFGYEQFYVMYCLYSKYAPGNNVEKPLAEIQLRAFNEFQYSARFVARVFRGVGRPLLTKNQFNFEDFIVMLLSDVCYDTEQSCRFMFNVADISAQNSISKFDFDYFFSENQIQFEQRGVTTQRQDILIQLQDMIKFNYDEDFNFSFEQIRRSKMHMNLFDAMFSVQKFVQFENRDPYVANSELQTGNVVSHCDSGVWRAFWQGMYDSISGDD</sequence>
<comment type="caution">
    <text evidence="2">The sequence shown here is derived from an EMBL/GenBank/DDBJ whole genome shotgun (WGS) entry which is preliminary data.</text>
</comment>
<dbReference type="InterPro" id="IPR011992">
    <property type="entry name" value="EF-hand-dom_pair"/>
</dbReference>
<protein>
    <submittedName>
        <fullName evidence="2">Serine/threonine-protein phosphatase 2A</fullName>
    </submittedName>
    <submittedName>
        <fullName evidence="3">Serine/threonine-protein_phosphatase 2A</fullName>
    </submittedName>
</protein>
<name>A0AA86QKD8_9EUKA</name>
<organism evidence="2">
    <name type="scientific">Hexamita inflata</name>
    <dbReference type="NCBI Taxonomy" id="28002"/>
    <lineage>
        <taxon>Eukaryota</taxon>
        <taxon>Metamonada</taxon>
        <taxon>Diplomonadida</taxon>
        <taxon>Hexamitidae</taxon>
        <taxon>Hexamitinae</taxon>
        <taxon>Hexamita</taxon>
    </lineage>
</organism>
<dbReference type="Proteomes" id="UP001642409">
    <property type="component" value="Unassembled WGS sequence"/>
</dbReference>
<dbReference type="AlphaFoldDB" id="A0AA86QKD8"/>
<evidence type="ECO:0000313" key="2">
    <source>
        <dbReference type="EMBL" id="CAI9956013.1"/>
    </source>
</evidence>
<gene>
    <name evidence="3" type="ORF">HINF_LOCUS40106</name>
    <name evidence="2" type="ORF">HINF_LOCUS43658</name>
</gene>
<feature type="compositionally biased region" description="Polar residues" evidence="1">
    <location>
        <begin position="55"/>
        <end position="67"/>
    </location>
</feature>
<dbReference type="PANTHER" id="PTHR14095:SF0">
    <property type="entry name" value="MIP22305P"/>
    <property type="match status" value="1"/>
</dbReference>
<reference evidence="3 4" key="2">
    <citation type="submission" date="2024-07" db="EMBL/GenBank/DDBJ databases">
        <authorList>
            <person name="Akdeniz Z."/>
        </authorList>
    </citation>
    <scope>NUCLEOTIDE SEQUENCE [LARGE SCALE GENOMIC DNA]</scope>
</reference>
<dbReference type="Gene3D" id="1.10.238.10">
    <property type="entry name" value="EF-hand"/>
    <property type="match status" value="1"/>
</dbReference>
<keyword evidence="4" id="KW-1185">Reference proteome</keyword>
<accession>A0AA86QKD8</accession>
<dbReference type="EMBL" id="CATOUU010000869">
    <property type="protein sequence ID" value="CAI9956013.1"/>
    <property type="molecule type" value="Genomic_DNA"/>
</dbReference>
<feature type="region of interest" description="Disordered" evidence="1">
    <location>
        <begin position="38"/>
        <end position="67"/>
    </location>
</feature>